<evidence type="ECO:0000313" key="3">
    <source>
        <dbReference type="Proteomes" id="UP000296049"/>
    </source>
</evidence>
<reference evidence="3" key="1">
    <citation type="journal article" date="2013" name="Nat. Genet.">
        <title>The duck genome and transcriptome provide insight into an avian influenza virus reservoir species.</title>
        <authorList>
            <person name="Huang Y."/>
            <person name="Li Y."/>
            <person name="Burt D.W."/>
            <person name="Chen H."/>
            <person name="Zhang Y."/>
            <person name="Qian W."/>
            <person name="Kim H."/>
            <person name="Gan S."/>
            <person name="Zhao Y."/>
            <person name="Li J."/>
            <person name="Yi K."/>
            <person name="Feng H."/>
            <person name="Zhu P."/>
            <person name="Li B."/>
            <person name="Liu Q."/>
            <person name="Fairley S."/>
            <person name="Magor K.E."/>
            <person name="Du Z."/>
            <person name="Hu X."/>
            <person name="Goodman L."/>
            <person name="Tafer H."/>
            <person name="Vignal A."/>
            <person name="Lee T."/>
            <person name="Kim K.W."/>
            <person name="Sheng Z."/>
            <person name="An Y."/>
            <person name="Searle S."/>
            <person name="Herrero J."/>
            <person name="Groenen M.A."/>
            <person name="Crooijmans R.P."/>
            <person name="Faraut T."/>
            <person name="Cai Q."/>
            <person name="Webster R.G."/>
            <person name="Aldridge J.R."/>
            <person name="Warren W.C."/>
            <person name="Bartschat S."/>
            <person name="Kehr S."/>
            <person name="Marz M."/>
            <person name="Stadler P.F."/>
            <person name="Smith J."/>
            <person name="Kraus R.H."/>
            <person name="Zhao Y."/>
            <person name="Ren L."/>
            <person name="Fei J."/>
            <person name="Morisson M."/>
            <person name="Kaiser P."/>
            <person name="Griffin D.K."/>
            <person name="Rao M."/>
            <person name="Pitel F."/>
            <person name="Wang J."/>
            <person name="Li N."/>
        </authorList>
    </citation>
    <scope>NUCLEOTIDE SEQUENCE [LARGE SCALE GENOMIC DNA]</scope>
</reference>
<dbReference type="AlphaFoldDB" id="R0K671"/>
<dbReference type="Proteomes" id="UP000296049">
    <property type="component" value="Unassembled WGS sequence"/>
</dbReference>
<evidence type="ECO:0000313" key="2">
    <source>
        <dbReference type="EMBL" id="EOB05252.1"/>
    </source>
</evidence>
<proteinExistence type="predicted"/>
<dbReference type="EMBL" id="KB742705">
    <property type="protein sequence ID" value="EOB05252.1"/>
    <property type="molecule type" value="Genomic_DNA"/>
</dbReference>
<name>R0K671_ANAPL</name>
<keyword evidence="3" id="KW-1185">Reference proteome</keyword>
<protein>
    <submittedName>
        <fullName evidence="2">Uncharacterized protein</fullName>
    </submittedName>
</protein>
<evidence type="ECO:0000256" key="1">
    <source>
        <dbReference type="SAM" id="MobiDB-lite"/>
    </source>
</evidence>
<gene>
    <name evidence="2" type="ORF">Anapl_16017</name>
</gene>
<feature type="compositionally biased region" description="Basic and acidic residues" evidence="1">
    <location>
        <begin position="159"/>
        <end position="169"/>
    </location>
</feature>
<accession>R0K671</accession>
<organism evidence="2 3">
    <name type="scientific">Anas platyrhynchos</name>
    <name type="common">Mallard</name>
    <name type="synonym">Anas boschas</name>
    <dbReference type="NCBI Taxonomy" id="8839"/>
    <lineage>
        <taxon>Eukaryota</taxon>
        <taxon>Metazoa</taxon>
        <taxon>Chordata</taxon>
        <taxon>Craniata</taxon>
        <taxon>Vertebrata</taxon>
        <taxon>Euteleostomi</taxon>
        <taxon>Archelosauria</taxon>
        <taxon>Archosauria</taxon>
        <taxon>Dinosauria</taxon>
        <taxon>Saurischia</taxon>
        <taxon>Theropoda</taxon>
        <taxon>Coelurosauria</taxon>
        <taxon>Aves</taxon>
        <taxon>Neognathae</taxon>
        <taxon>Galloanserae</taxon>
        <taxon>Anseriformes</taxon>
        <taxon>Anatidae</taxon>
        <taxon>Anatinae</taxon>
        <taxon>Anas</taxon>
    </lineage>
</organism>
<sequence>MVKKNKDKICLHYTAEASPLWLDSTGTTSYPVGTAESPLLGEDQTNAIALFAVKYACHGTYVNTGSTLTVPDATPQPGCRMLIQQGLCQSAVQAKYSMIQCCMQECSMFATRMHIHMHASLREPCSSICRREPDKASAVLAGEKQGKEERAGSQSGGQPREEPSEKRWEEAAGQLPAGRVLFGAEEPTALQYPLLSRGTHAKCRNEMRFTLERNGQLLDEAVQRQIKSKQLKPGQRIPLN</sequence>
<feature type="region of interest" description="Disordered" evidence="1">
    <location>
        <begin position="136"/>
        <end position="169"/>
    </location>
</feature>